<dbReference type="Gene3D" id="3.90.1200.10">
    <property type="match status" value="1"/>
</dbReference>
<dbReference type="GO" id="GO:0016740">
    <property type="term" value="F:transferase activity"/>
    <property type="evidence" value="ECO:0007669"/>
    <property type="project" value="UniProtKB-KW"/>
</dbReference>
<dbReference type="Gene3D" id="3.40.50.300">
    <property type="entry name" value="P-loop containing nucleotide triphosphate hydrolases"/>
    <property type="match status" value="1"/>
</dbReference>
<sequence>MLLLEELRKLIVMKKMQQMGGNKIESDSSPSLIKGLFEADAYPHETDAIRLIETHISWVLLTGQYAYKIKKPVNFGFLDFSTLDKRRHYCHEEIRLNRRLAKDWYLDVVPITGQHEHPKMDGTGIAIDYAIKMRQFPSPQTLRESAESGELKPDEIDQITRIIADFHNAIEKAEEQSPYGDSQDIKHWFDENFHHIQPLLDDKQQLSQLEGIAFWGNNEWLRKSALMQQRKQQGFIRECHGDLHLGNMALIGAKVVIFDCIEFNPSLRWIDVISEAAFLVMDLLHLGYDGYAYRFLNRYLQHTGDYQGLALLRYYLTYRALVRAKVTLLRKAQNSETSACEQILSDYTDFADLAERFTKTSPVMLIITHGFSGSGKSTYASQLAEKIGAIQIRSDIERKRLFGYSAHEATHSDIESGVYTQEAGQRTYRHLVGLAKTVVDAGFSVIIDAAFLKVEQRELFRKLADECRIKFSIIDFQASEETLCNRIKQRQLNPSEATIAVLHQQQQAAQPLSDEEKNHVVTINTERNGHALEQLLTALSLLN</sequence>
<reference evidence="1 2" key="1">
    <citation type="journal article" date="2013" name="Genome Announc.">
        <title>Draft Genome Sequence of the Methanotrophic Gammaproteobacterium Methyloglobulus morosus DSM 22980 Strain KoM1.</title>
        <authorList>
            <person name="Poehlein A."/>
            <person name="Deutzmann J.S."/>
            <person name="Daniel R."/>
            <person name="Simeonova D.D."/>
        </authorList>
    </citation>
    <scope>NUCLEOTIDE SEQUENCE [LARGE SCALE GENOMIC DNA]</scope>
    <source>
        <strain evidence="1 2">KoM1</strain>
    </source>
</reference>
<dbReference type="eggNOG" id="COG2187">
    <property type="taxonomic scope" value="Bacteria"/>
</dbReference>
<accession>V5DXQ3</accession>
<dbReference type="InterPro" id="IPR052732">
    <property type="entry name" value="Cell-binding_unc_protein"/>
</dbReference>
<dbReference type="InterPro" id="IPR027417">
    <property type="entry name" value="P-loop_NTPase"/>
</dbReference>
<dbReference type="PATRIC" id="fig|1116472.3.peg.2108"/>
<dbReference type="STRING" id="1116472.MGMO_71c00080"/>
<dbReference type="InterPro" id="IPR011009">
    <property type="entry name" value="Kinase-like_dom_sf"/>
</dbReference>
<evidence type="ECO:0000313" key="2">
    <source>
        <dbReference type="Proteomes" id="UP000017842"/>
    </source>
</evidence>
<proteinExistence type="predicted"/>
<dbReference type="SUPFAM" id="SSF56112">
    <property type="entry name" value="Protein kinase-like (PK-like)"/>
    <property type="match status" value="1"/>
</dbReference>
<dbReference type="Pfam" id="PF13671">
    <property type="entry name" value="AAA_33"/>
    <property type="match status" value="1"/>
</dbReference>
<name>V5DXQ3_9GAMM</name>
<gene>
    <name evidence="1" type="ORF">MGMO_71c00080</name>
</gene>
<dbReference type="EMBL" id="AYLO01000068">
    <property type="protein sequence ID" value="ESS72101.1"/>
    <property type="molecule type" value="Genomic_DNA"/>
</dbReference>
<protein>
    <submittedName>
        <fullName evidence="1">Aminoglycoside phosphotransferase</fullName>
    </submittedName>
</protein>
<dbReference type="SUPFAM" id="SSF52540">
    <property type="entry name" value="P-loop containing nucleoside triphosphate hydrolases"/>
    <property type="match status" value="1"/>
</dbReference>
<dbReference type="Proteomes" id="UP000017842">
    <property type="component" value="Unassembled WGS sequence"/>
</dbReference>
<dbReference type="PANTHER" id="PTHR43883:SF1">
    <property type="entry name" value="GLUCONOKINASE"/>
    <property type="match status" value="1"/>
</dbReference>
<evidence type="ECO:0000313" key="1">
    <source>
        <dbReference type="EMBL" id="ESS72101.1"/>
    </source>
</evidence>
<keyword evidence="2" id="KW-1185">Reference proteome</keyword>
<keyword evidence="1" id="KW-0808">Transferase</keyword>
<dbReference type="eggNOG" id="COG0645">
    <property type="taxonomic scope" value="Bacteria"/>
</dbReference>
<dbReference type="AlphaFoldDB" id="V5DXQ3"/>
<comment type="caution">
    <text evidence="1">The sequence shown here is derived from an EMBL/GenBank/DDBJ whole genome shotgun (WGS) entry which is preliminary data.</text>
</comment>
<organism evidence="1 2">
    <name type="scientific">Methyloglobulus morosus KoM1</name>
    <dbReference type="NCBI Taxonomy" id="1116472"/>
    <lineage>
        <taxon>Bacteria</taxon>
        <taxon>Pseudomonadati</taxon>
        <taxon>Pseudomonadota</taxon>
        <taxon>Gammaproteobacteria</taxon>
        <taxon>Methylococcales</taxon>
        <taxon>Methylococcaceae</taxon>
        <taxon>Methyloglobulus</taxon>
    </lineage>
</organism>
<dbReference type="PANTHER" id="PTHR43883">
    <property type="entry name" value="SLR0207 PROTEIN"/>
    <property type="match status" value="1"/>
</dbReference>